<dbReference type="PROSITE" id="PS00211">
    <property type="entry name" value="ABC_TRANSPORTER_1"/>
    <property type="match status" value="1"/>
</dbReference>
<dbReference type="Pfam" id="PF17755">
    <property type="entry name" value="UvrA_DNA-bind"/>
    <property type="match status" value="1"/>
</dbReference>
<keyword evidence="3 17" id="KW-0479">Metal-binding</keyword>
<dbReference type="InterPro" id="IPR041552">
    <property type="entry name" value="UvrA_DNA-bd"/>
</dbReference>
<evidence type="ECO:0000313" key="20">
    <source>
        <dbReference type="EMBL" id="PIR72734.1"/>
    </source>
</evidence>
<dbReference type="GO" id="GO:0009432">
    <property type="term" value="P:SOS response"/>
    <property type="evidence" value="ECO:0007669"/>
    <property type="project" value="UniProtKB-UniRule"/>
</dbReference>
<feature type="binding site" evidence="17">
    <location>
        <begin position="61"/>
        <end position="68"/>
    </location>
    <ligand>
        <name>ATP</name>
        <dbReference type="ChEBI" id="CHEBI:30616"/>
    </ligand>
</feature>
<dbReference type="Pfam" id="PF17760">
    <property type="entry name" value="UvrA_inter"/>
    <property type="match status" value="2"/>
</dbReference>
<keyword evidence="2 17" id="KW-0963">Cytoplasm</keyword>
<evidence type="ECO:0000256" key="6">
    <source>
        <dbReference type="ARBA" id="ARBA00022763"/>
    </source>
</evidence>
<dbReference type="InterPro" id="IPR017871">
    <property type="entry name" value="ABC_transporter-like_CS"/>
</dbReference>
<evidence type="ECO:0000256" key="4">
    <source>
        <dbReference type="ARBA" id="ARBA00022737"/>
    </source>
</evidence>
<keyword evidence="5 17" id="KW-0547">Nucleotide-binding</keyword>
<dbReference type="CDD" id="cd03270">
    <property type="entry name" value="ABC_UvrA_I"/>
    <property type="match status" value="1"/>
</dbReference>
<comment type="subcellular location">
    <subcellularLocation>
        <location evidence="1 17">Cytoplasm</location>
    </subcellularLocation>
</comment>
<evidence type="ECO:0000256" key="3">
    <source>
        <dbReference type="ARBA" id="ARBA00022723"/>
    </source>
</evidence>
<evidence type="ECO:0000256" key="7">
    <source>
        <dbReference type="ARBA" id="ARBA00022769"/>
    </source>
</evidence>
<evidence type="ECO:0000256" key="12">
    <source>
        <dbReference type="ARBA" id="ARBA00023125"/>
    </source>
</evidence>
<dbReference type="Gene3D" id="3.30.1490.20">
    <property type="entry name" value="ATP-grasp fold, A domain"/>
    <property type="match status" value="1"/>
</dbReference>
<dbReference type="InterPro" id="IPR041102">
    <property type="entry name" value="UvrA_inter"/>
</dbReference>
<keyword evidence="17" id="KW-0742">SOS response</keyword>
<dbReference type="GO" id="GO:0005524">
    <property type="term" value="F:ATP binding"/>
    <property type="evidence" value="ECO:0007669"/>
    <property type="project" value="UniProtKB-UniRule"/>
</dbReference>
<proteinExistence type="inferred from homology"/>
<evidence type="ECO:0000256" key="18">
    <source>
        <dbReference type="SAM" id="MobiDB-lite"/>
    </source>
</evidence>
<name>A0A2H0TKQ2_9BACT</name>
<reference evidence="21" key="1">
    <citation type="submission" date="2017-09" db="EMBL/GenBank/DDBJ databases">
        <title>Depth-based differentiation of microbial function through sediment-hosted aquifers and enrichment of novel symbionts in the deep terrestrial subsurface.</title>
        <authorList>
            <person name="Probst A.J."/>
            <person name="Ladd B."/>
            <person name="Jarett J.K."/>
            <person name="Geller-Mcgrath D.E."/>
            <person name="Sieber C.M.K."/>
            <person name="Emerson J.B."/>
            <person name="Anantharaman K."/>
            <person name="Thomas B.C."/>
            <person name="Malmstrom R."/>
            <person name="Stieglmeier M."/>
            <person name="Klingl A."/>
            <person name="Woyke T."/>
            <person name="Ryan C.M."/>
            <person name="Banfield J.F."/>
        </authorList>
    </citation>
    <scope>NUCLEOTIDE SEQUENCE [LARGE SCALE GENOMIC DNA]</scope>
</reference>
<keyword evidence="7 17" id="KW-0228">DNA excision</keyword>
<evidence type="ECO:0000256" key="11">
    <source>
        <dbReference type="ARBA" id="ARBA00022881"/>
    </source>
</evidence>
<evidence type="ECO:0000256" key="8">
    <source>
        <dbReference type="ARBA" id="ARBA00022771"/>
    </source>
</evidence>
<dbReference type="CDD" id="cd03271">
    <property type="entry name" value="ABC_UvrA_II"/>
    <property type="match status" value="1"/>
</dbReference>
<evidence type="ECO:0000256" key="9">
    <source>
        <dbReference type="ARBA" id="ARBA00022833"/>
    </source>
</evidence>
<keyword evidence="13 17" id="KW-0234">DNA repair</keyword>
<organism evidence="20 21">
    <name type="scientific">Candidatus Nealsonbacteria bacterium CG10_big_fil_rev_8_21_14_0_10_36_23</name>
    <dbReference type="NCBI Taxonomy" id="1974709"/>
    <lineage>
        <taxon>Bacteria</taxon>
        <taxon>Candidatus Nealsoniibacteriota</taxon>
    </lineage>
</organism>
<dbReference type="GO" id="GO:0009381">
    <property type="term" value="F:excinuclease ABC activity"/>
    <property type="evidence" value="ECO:0007669"/>
    <property type="project" value="UniProtKB-UniRule"/>
</dbReference>
<dbReference type="InterPro" id="IPR013815">
    <property type="entry name" value="ATP_grasp_subdomain_1"/>
</dbReference>
<sequence length="1062" mass="119470">MALAGGLRPPAFVIARFCNLVYNLILTIMTENYIKIRGARVHNLKNIDVDIPKNKFVVITGISGSGKSSLAFDTLYAEGQRRYVESLSAYARQFLGVMDKPDVDKIEGISPAISIDQRKASHNPRSTVGTITEIYDYLRLLFARIGVPHCPKCKKVVSRQTIDQITEQILSMRKALARPRFVRSREMRKRPCEFEITILGPVIRGKKGEHHGILEEIQRAGFVRVRIDGIIYRVDEVLPHLPKRSEGREMNEVQRTPPRPASRGSAIEEALEKILDYNPPTARQKKHNIEVVVDKLILDKEIDKSRLTDSLETALKLGKGIVIISAKCKTQSVKVNDLVFSEHFACEECGISLPEIEPRLFSFNSPYGACPACQGLGEKLEVDPKLVIPNPNLTLAEGAIQPWARASHKVGRQGFFWWQLQDLTEKYKFSLDVPVKELPKEIIDLILYGEKYLTSNIQHLTSNFEGVIPWLERRYHETDSEYTREEIEQYMVEKKCEKCQGKRLKPEVLAVTVAGKSIDQVVEMSIDKVKEFFERILNQNSKKQKIQKISDRGFFVLTQSEQKIANPIIKEILNRLQFLIDVGLNYLTIDRKAATLAGGEEQRIRLATQIGSKLTGVLYILDEPSVGLHARDQGRLIETLKKLRDLGNSVVLTEHDIQTIKKSDWVIDIGPGAGKHGGKVIFEGTPKELLKSKTLTGDYLAGRKKVEVGSMKYEVRKDKKSPKLLTPNFLLIKGAAEHNLKNIDVKIPLGKFVCITGVSGSGKSSLINDILTMALMRKFYKSKEEAGKHEAILGTENLDKVVLVDQSPIGRTPRSNPATYTGAFSYIRDLFSKTKEARIRGYQPGRFSFNVKGGRCEACEGQGQKKIEMYFLPDVYIQCSECKGKRFNQETLAVEYRGKNIAQVLEMTVEEALEFFKNIPGLFQKLKTLNDVGLDYIQLGQPAPSLSGGEAQRVKLATELSKKATGKSLYILDEPTTGLHLDDVKKLILVLRRLVEKGNTVLVTEHNISVIRHADWIIDLGPEGGDEGGQIIAEGTPYEIAKNRKSYTGKYLRETLFFNKVL</sequence>
<evidence type="ECO:0000256" key="1">
    <source>
        <dbReference type="ARBA" id="ARBA00004496"/>
    </source>
</evidence>
<dbReference type="GO" id="GO:0006289">
    <property type="term" value="P:nucleotide-excision repair"/>
    <property type="evidence" value="ECO:0007669"/>
    <property type="project" value="UniProtKB-UniRule"/>
</dbReference>
<evidence type="ECO:0000256" key="10">
    <source>
        <dbReference type="ARBA" id="ARBA00022840"/>
    </source>
</evidence>
<evidence type="ECO:0000259" key="19">
    <source>
        <dbReference type="PROSITE" id="PS50893"/>
    </source>
</evidence>
<keyword evidence="12 17" id="KW-0238">DNA-binding</keyword>
<dbReference type="InterPro" id="IPR003593">
    <property type="entry name" value="AAA+_ATPase"/>
</dbReference>
<dbReference type="InterPro" id="IPR003439">
    <property type="entry name" value="ABC_transporter-like_ATP-bd"/>
</dbReference>
<dbReference type="SMART" id="SM00382">
    <property type="entry name" value="AAA"/>
    <property type="match status" value="2"/>
</dbReference>
<comment type="subunit">
    <text evidence="17">Forms a heterotetramer with UvrB during the search for lesions.</text>
</comment>
<feature type="zinc finger region" description="C4-type" evidence="17">
    <location>
        <begin position="346"/>
        <end position="373"/>
    </location>
</feature>
<dbReference type="SUPFAM" id="SSF52540">
    <property type="entry name" value="P-loop containing nucleoside triphosphate hydrolases"/>
    <property type="match status" value="2"/>
</dbReference>
<comment type="similarity">
    <text evidence="14 17">Belongs to the ABC transporter superfamily. UvrA family.</text>
</comment>
<evidence type="ECO:0000256" key="14">
    <source>
        <dbReference type="ARBA" id="ARBA00038000"/>
    </source>
</evidence>
<comment type="function">
    <text evidence="17">The UvrABC repair system catalyzes the recognition and processing of DNA lesions. UvrA is an ATPase and a DNA-binding protein. A damage recognition complex composed of 2 UvrA and 2 UvrB subunits scans DNA for abnormalities. When the presence of a lesion has been verified by UvrB, the UvrA molecules dissociate.</text>
</comment>
<dbReference type="Gene3D" id="3.40.50.300">
    <property type="entry name" value="P-loop containing nucleotide triphosphate hydrolases"/>
    <property type="match status" value="2"/>
</dbReference>
<dbReference type="HAMAP" id="MF_00205">
    <property type="entry name" value="UvrA"/>
    <property type="match status" value="1"/>
</dbReference>
<evidence type="ECO:0000313" key="21">
    <source>
        <dbReference type="Proteomes" id="UP000228508"/>
    </source>
</evidence>
<keyword evidence="10 17" id="KW-0067">ATP-binding</keyword>
<dbReference type="GO" id="GO:0003677">
    <property type="term" value="F:DNA binding"/>
    <property type="evidence" value="ECO:0007669"/>
    <property type="project" value="UniProtKB-UniRule"/>
</dbReference>
<keyword evidence="6 17" id="KW-0227">DNA damage</keyword>
<feature type="region of interest" description="Disordered" evidence="18">
    <location>
        <begin position="245"/>
        <end position="264"/>
    </location>
</feature>
<dbReference type="FunFam" id="1.20.1580.10:FF:000002">
    <property type="entry name" value="UvrABC system protein A"/>
    <property type="match status" value="1"/>
</dbReference>
<feature type="binding site" evidence="17">
    <location>
        <begin position="757"/>
        <end position="764"/>
    </location>
    <ligand>
        <name>ATP</name>
        <dbReference type="ChEBI" id="CHEBI:30616"/>
    </ligand>
</feature>
<dbReference type="PROSITE" id="PS50893">
    <property type="entry name" value="ABC_TRANSPORTER_2"/>
    <property type="match status" value="1"/>
</dbReference>
<dbReference type="EMBL" id="PFCH01000040">
    <property type="protein sequence ID" value="PIR72734.1"/>
    <property type="molecule type" value="Genomic_DNA"/>
</dbReference>
<evidence type="ECO:0000256" key="5">
    <source>
        <dbReference type="ARBA" id="ARBA00022741"/>
    </source>
</evidence>
<dbReference type="GO" id="GO:0008270">
    <property type="term" value="F:zinc ion binding"/>
    <property type="evidence" value="ECO:0007669"/>
    <property type="project" value="UniProtKB-UniRule"/>
</dbReference>
<dbReference type="PANTHER" id="PTHR43152:SF3">
    <property type="entry name" value="UVRABC SYSTEM PROTEIN A"/>
    <property type="match status" value="1"/>
</dbReference>
<dbReference type="AlphaFoldDB" id="A0A2H0TKQ2"/>
<feature type="zinc finger region" description="C4-type" evidence="17">
    <location>
        <begin position="856"/>
        <end position="882"/>
    </location>
</feature>
<accession>A0A2H0TKQ2</accession>
<dbReference type="NCBIfam" id="TIGR00630">
    <property type="entry name" value="uvra"/>
    <property type="match status" value="1"/>
</dbReference>
<gene>
    <name evidence="17 20" type="primary">uvrA</name>
    <name evidence="20" type="ORF">COV26_02370</name>
</gene>
<dbReference type="Gene3D" id="1.10.8.280">
    <property type="entry name" value="ABC transporter ATPase domain-like"/>
    <property type="match status" value="1"/>
</dbReference>
<evidence type="ECO:0000256" key="16">
    <source>
        <dbReference type="ARBA" id="ARBA00042156"/>
    </source>
</evidence>
<dbReference type="InterPro" id="IPR027417">
    <property type="entry name" value="P-loop_NTPase"/>
</dbReference>
<dbReference type="GO" id="GO:0016887">
    <property type="term" value="F:ATP hydrolysis activity"/>
    <property type="evidence" value="ECO:0007669"/>
    <property type="project" value="InterPro"/>
</dbReference>
<dbReference type="Gene3D" id="1.20.1580.10">
    <property type="entry name" value="ABC transporter ATPase like domain"/>
    <property type="match status" value="2"/>
</dbReference>
<keyword evidence="11 17" id="KW-0267">Excision nuclease</keyword>
<dbReference type="GO" id="GO:0005737">
    <property type="term" value="C:cytoplasm"/>
    <property type="evidence" value="ECO:0007669"/>
    <property type="project" value="UniProtKB-SubCell"/>
</dbReference>
<keyword evidence="9 17" id="KW-0862">Zinc</keyword>
<dbReference type="PANTHER" id="PTHR43152">
    <property type="entry name" value="UVRABC SYSTEM PROTEIN A"/>
    <property type="match status" value="1"/>
</dbReference>
<feature type="domain" description="ABC transporter" evidence="19">
    <location>
        <begin position="724"/>
        <end position="1053"/>
    </location>
</feature>
<evidence type="ECO:0000256" key="13">
    <source>
        <dbReference type="ARBA" id="ARBA00023204"/>
    </source>
</evidence>
<evidence type="ECO:0000256" key="17">
    <source>
        <dbReference type="HAMAP-Rule" id="MF_00205"/>
    </source>
</evidence>
<dbReference type="Proteomes" id="UP000228508">
    <property type="component" value="Unassembled WGS sequence"/>
</dbReference>
<dbReference type="InterPro" id="IPR004602">
    <property type="entry name" value="UvrA"/>
</dbReference>
<keyword evidence="8 17" id="KW-0863">Zinc-finger</keyword>
<evidence type="ECO:0000256" key="15">
    <source>
        <dbReference type="ARBA" id="ARBA00039316"/>
    </source>
</evidence>
<comment type="caution">
    <text evidence="20">The sequence shown here is derived from an EMBL/GenBank/DDBJ whole genome shotgun (WGS) entry which is preliminary data.</text>
</comment>
<keyword evidence="4 17" id="KW-0677">Repeat</keyword>
<protein>
    <recommendedName>
        <fullName evidence="15 17">UvrABC system protein A</fullName>
        <shortName evidence="17">UvrA protein</shortName>
    </recommendedName>
    <alternativeName>
        <fullName evidence="16 17">Excinuclease ABC subunit A</fullName>
    </alternativeName>
</protein>
<evidence type="ECO:0000256" key="2">
    <source>
        <dbReference type="ARBA" id="ARBA00022490"/>
    </source>
</evidence>
<dbReference type="GO" id="GO:0009380">
    <property type="term" value="C:excinuclease repair complex"/>
    <property type="evidence" value="ECO:0007669"/>
    <property type="project" value="InterPro"/>
</dbReference>